<comment type="similarity">
    <text evidence="3">Belongs to the glycosyl hydrolase 3 family.</text>
</comment>
<evidence type="ECO:0000256" key="2">
    <source>
        <dbReference type="ARBA" id="ARBA00004613"/>
    </source>
</evidence>
<keyword evidence="5" id="KW-0964">Secreted</keyword>
<dbReference type="EC" id="3.2.1.21" evidence="4"/>
<keyword evidence="6" id="KW-0732">Signal</keyword>
<keyword evidence="7" id="KW-0378">Hydrolase</keyword>
<dbReference type="GO" id="GO:0009251">
    <property type="term" value="P:glucan catabolic process"/>
    <property type="evidence" value="ECO:0007669"/>
    <property type="project" value="TreeGrafter"/>
</dbReference>
<evidence type="ECO:0000256" key="1">
    <source>
        <dbReference type="ARBA" id="ARBA00000448"/>
    </source>
</evidence>
<dbReference type="InterPro" id="IPR013783">
    <property type="entry name" value="Ig-like_fold"/>
</dbReference>
<keyword evidence="8" id="KW-0326">Glycosidase</keyword>
<organism evidence="11 12">
    <name type="scientific">Decorospora gaudefroyi</name>
    <dbReference type="NCBI Taxonomy" id="184978"/>
    <lineage>
        <taxon>Eukaryota</taxon>
        <taxon>Fungi</taxon>
        <taxon>Dikarya</taxon>
        <taxon>Ascomycota</taxon>
        <taxon>Pezizomycotina</taxon>
        <taxon>Dothideomycetes</taxon>
        <taxon>Pleosporomycetidae</taxon>
        <taxon>Pleosporales</taxon>
        <taxon>Pleosporineae</taxon>
        <taxon>Pleosporaceae</taxon>
        <taxon>Decorospora</taxon>
    </lineage>
</organism>
<evidence type="ECO:0000313" key="11">
    <source>
        <dbReference type="EMBL" id="KAF1830253.1"/>
    </source>
</evidence>
<accession>A0A6A5KA93</accession>
<protein>
    <recommendedName>
        <fullName evidence="4">beta-glucosidase</fullName>
        <ecNumber evidence="4">3.2.1.21</ecNumber>
    </recommendedName>
</protein>
<dbReference type="PANTHER" id="PTHR42715:SF12">
    <property type="entry name" value="BETA-GLUCOSIDASE G-RELATED"/>
    <property type="match status" value="1"/>
</dbReference>
<name>A0A6A5KA93_9PLEO</name>
<dbReference type="InterPro" id="IPR026891">
    <property type="entry name" value="Fn3-like"/>
</dbReference>
<comment type="catalytic activity">
    <reaction evidence="1">
        <text>Hydrolysis of terminal, non-reducing beta-D-glucosyl residues with release of beta-D-glucose.</text>
        <dbReference type="EC" id="3.2.1.21"/>
    </reaction>
</comment>
<evidence type="ECO:0000313" key="12">
    <source>
        <dbReference type="Proteomes" id="UP000800040"/>
    </source>
</evidence>
<dbReference type="EMBL" id="ML975403">
    <property type="protein sequence ID" value="KAF1830253.1"/>
    <property type="molecule type" value="Genomic_DNA"/>
</dbReference>
<evidence type="ECO:0000256" key="8">
    <source>
        <dbReference type="ARBA" id="ARBA00023295"/>
    </source>
</evidence>
<evidence type="ECO:0000256" key="3">
    <source>
        <dbReference type="ARBA" id="ARBA00005336"/>
    </source>
</evidence>
<dbReference type="Proteomes" id="UP000800040">
    <property type="component" value="Unassembled WGS sequence"/>
</dbReference>
<dbReference type="Gene3D" id="2.60.40.10">
    <property type="entry name" value="Immunoglobulins"/>
    <property type="match status" value="1"/>
</dbReference>
<evidence type="ECO:0000256" key="5">
    <source>
        <dbReference type="ARBA" id="ARBA00022525"/>
    </source>
</evidence>
<comment type="subcellular location">
    <subcellularLocation>
        <location evidence="2">Secreted</location>
    </subcellularLocation>
</comment>
<dbReference type="PANTHER" id="PTHR42715">
    <property type="entry name" value="BETA-GLUCOSIDASE"/>
    <property type="match status" value="1"/>
</dbReference>
<evidence type="ECO:0000256" key="6">
    <source>
        <dbReference type="ARBA" id="ARBA00022729"/>
    </source>
</evidence>
<dbReference type="InterPro" id="IPR050288">
    <property type="entry name" value="Cellulose_deg_GH3"/>
</dbReference>
<reference evidence="11" key="1">
    <citation type="submission" date="2020-01" db="EMBL/GenBank/DDBJ databases">
        <authorList>
            <consortium name="DOE Joint Genome Institute"/>
            <person name="Haridas S."/>
            <person name="Albert R."/>
            <person name="Binder M."/>
            <person name="Bloem J."/>
            <person name="Labutti K."/>
            <person name="Salamov A."/>
            <person name="Andreopoulos B."/>
            <person name="Baker S.E."/>
            <person name="Barry K."/>
            <person name="Bills G."/>
            <person name="Bluhm B.H."/>
            <person name="Cannon C."/>
            <person name="Castanera R."/>
            <person name="Culley D.E."/>
            <person name="Daum C."/>
            <person name="Ezra D."/>
            <person name="Gonzalez J.B."/>
            <person name="Henrissat B."/>
            <person name="Kuo A."/>
            <person name="Liang C."/>
            <person name="Lipzen A."/>
            <person name="Lutzoni F."/>
            <person name="Magnuson J."/>
            <person name="Mondo S."/>
            <person name="Nolan M."/>
            <person name="Ohm R."/>
            <person name="Pangilinan J."/>
            <person name="Park H.-J."/>
            <person name="Ramirez L."/>
            <person name="Alfaro M."/>
            <person name="Sun H."/>
            <person name="Tritt A."/>
            <person name="Yoshinaga Y."/>
            <person name="Zwiers L.-H."/>
            <person name="Turgeon B.G."/>
            <person name="Goodwin S.B."/>
            <person name="Spatafora J.W."/>
            <person name="Crous P.W."/>
            <person name="Grigoriev I.V."/>
        </authorList>
    </citation>
    <scope>NUCLEOTIDE SEQUENCE</scope>
    <source>
        <strain evidence="11">P77</strain>
    </source>
</reference>
<sequence length="65" mass="7258">TLTNTRTVSASEVVQLYVLYPEAANEPPKLPKAFAKVDLNAGQSTDIQLQALLEDLRIWSEQKED</sequence>
<comment type="function">
    <text evidence="9">Beta-glucosidases are one of a number of cellulolytic enzymes involved in the degradation of cellulosic biomass. Catalyzes the last step releasing glucose from the inhibitory cellobiose.</text>
</comment>
<feature type="non-terminal residue" evidence="11">
    <location>
        <position position="1"/>
    </location>
</feature>
<dbReference type="AlphaFoldDB" id="A0A6A5KA93"/>
<gene>
    <name evidence="11" type="ORF">BDW02DRAFT_559367</name>
</gene>
<proteinExistence type="inferred from homology"/>
<evidence type="ECO:0000256" key="7">
    <source>
        <dbReference type="ARBA" id="ARBA00022801"/>
    </source>
</evidence>
<keyword evidence="12" id="KW-1185">Reference proteome</keyword>
<evidence type="ECO:0000256" key="4">
    <source>
        <dbReference type="ARBA" id="ARBA00012744"/>
    </source>
</evidence>
<dbReference type="OrthoDB" id="416222at2759"/>
<dbReference type="Pfam" id="PF14310">
    <property type="entry name" value="Fn3-like"/>
    <property type="match status" value="1"/>
</dbReference>
<dbReference type="GO" id="GO:0008422">
    <property type="term" value="F:beta-glucosidase activity"/>
    <property type="evidence" value="ECO:0007669"/>
    <property type="project" value="UniProtKB-EC"/>
</dbReference>
<feature type="domain" description="Fibronectin type III-like" evidence="10">
    <location>
        <begin position="12"/>
        <end position="63"/>
    </location>
</feature>
<evidence type="ECO:0000256" key="9">
    <source>
        <dbReference type="ARBA" id="ARBA00024983"/>
    </source>
</evidence>
<dbReference type="GO" id="GO:0005576">
    <property type="term" value="C:extracellular region"/>
    <property type="evidence" value="ECO:0007669"/>
    <property type="project" value="UniProtKB-SubCell"/>
</dbReference>
<evidence type="ECO:0000259" key="10">
    <source>
        <dbReference type="Pfam" id="PF14310"/>
    </source>
</evidence>